<evidence type="ECO:0000256" key="3">
    <source>
        <dbReference type="SAM" id="MobiDB-lite"/>
    </source>
</evidence>
<feature type="signal peptide" evidence="2">
    <location>
        <begin position="1"/>
        <end position="47"/>
    </location>
</feature>
<feature type="compositionally biased region" description="Pro residues" evidence="3">
    <location>
        <begin position="9"/>
        <end position="19"/>
    </location>
</feature>
<dbReference type="AlphaFoldDB" id="A0A1M5P9V3"/>
<feature type="chain" id="PRO_5011834217" evidence="2">
    <location>
        <begin position="48"/>
        <end position="458"/>
    </location>
</feature>
<dbReference type="Pfam" id="PF04966">
    <property type="entry name" value="OprB"/>
    <property type="match status" value="1"/>
</dbReference>
<dbReference type="GO" id="GO:0016020">
    <property type="term" value="C:membrane"/>
    <property type="evidence" value="ECO:0007669"/>
    <property type="project" value="InterPro"/>
</dbReference>
<reference evidence="4 5" key="1">
    <citation type="submission" date="2016-11" db="EMBL/GenBank/DDBJ databases">
        <authorList>
            <person name="Jaros S."/>
            <person name="Januszkiewicz K."/>
            <person name="Wedrychowicz H."/>
        </authorList>
    </citation>
    <scope>NUCLEOTIDE SEQUENCE [LARGE SCALE GENOMIC DNA]</scope>
    <source>
        <strain evidence="4 5">CGMCC 1.7049</strain>
    </source>
</reference>
<dbReference type="InterPro" id="IPR038673">
    <property type="entry name" value="OprB_sf"/>
</dbReference>
<accession>A0A1M5P9V3</accession>
<evidence type="ECO:0000313" key="4">
    <source>
        <dbReference type="EMBL" id="SHG98023.1"/>
    </source>
</evidence>
<dbReference type="PANTHER" id="PTHR37944:SF1">
    <property type="entry name" value="PORIN B"/>
    <property type="match status" value="1"/>
</dbReference>
<protein>
    <submittedName>
        <fullName evidence="4">Porin</fullName>
    </submittedName>
</protein>
<feature type="region of interest" description="Disordered" evidence="3">
    <location>
        <begin position="1"/>
        <end position="24"/>
    </location>
</feature>
<dbReference type="Proteomes" id="UP000199758">
    <property type="component" value="Unassembled WGS sequence"/>
</dbReference>
<dbReference type="InterPro" id="IPR052932">
    <property type="entry name" value="OprB_Porin"/>
</dbReference>
<evidence type="ECO:0000256" key="1">
    <source>
        <dbReference type="ARBA" id="ARBA00008769"/>
    </source>
</evidence>
<name>A0A1M5P9V3_9GAMM</name>
<comment type="similarity">
    <text evidence="1 2">Belongs to the OprB family.</text>
</comment>
<dbReference type="GO" id="GO:0008643">
    <property type="term" value="P:carbohydrate transport"/>
    <property type="evidence" value="ECO:0007669"/>
    <property type="project" value="InterPro"/>
</dbReference>
<dbReference type="GO" id="GO:0015288">
    <property type="term" value="F:porin activity"/>
    <property type="evidence" value="ECO:0007669"/>
    <property type="project" value="InterPro"/>
</dbReference>
<organism evidence="4 5">
    <name type="scientific">Hydrocarboniphaga daqingensis</name>
    <dbReference type="NCBI Taxonomy" id="490188"/>
    <lineage>
        <taxon>Bacteria</taxon>
        <taxon>Pseudomonadati</taxon>
        <taxon>Pseudomonadota</taxon>
        <taxon>Gammaproteobacteria</taxon>
        <taxon>Nevskiales</taxon>
        <taxon>Nevskiaceae</taxon>
        <taxon>Hydrocarboniphaga</taxon>
    </lineage>
</organism>
<sequence length="458" mass="49304">MPHLRPQAPSLPVPTPQRPQPAARRRPHFTGLLLGIVALIASPASPAATLADTGITLSGSYTGESAAVVDGGKRRGSAYAGQFFVGADVDLARLAGWTGATVRLYGASRHGDNLSRDEIGNSTSIQEIFGGQTERLANFTLEQQWLDGRLLLEAGRTVANIHFLGSELCQYFQTNSACGNPTFVFRTSNFTYWPVSSWGAHAKGYLTPSIYLHAGAYEVNPRQAEDDQHGLEWSTRDATGLIAPYAIGYKTTAATAHLPSMIELGGWYDTSDYRDPLRDASGAAAAISGRPYATRSGRSGAYFRVEQRVTRSDPAGNRGLTLFGAALIGTHGEAEQQHFLELGLVQRGTLAGRDRDTLGLVVSQQRYSDQALDNQQLLRAAAGGSGRPATSQVMVELSYGIQVNPLLRVQPNLHYIANPDQFGEPARTRDLADALAVGLRVDLSLSPFVRDLAEAMRP</sequence>
<dbReference type="STRING" id="490188.SAMN04488068_2085"/>
<keyword evidence="2" id="KW-0732">Signal</keyword>
<dbReference type="PANTHER" id="PTHR37944">
    <property type="entry name" value="PORIN B"/>
    <property type="match status" value="1"/>
</dbReference>
<keyword evidence="5" id="KW-1185">Reference proteome</keyword>
<evidence type="ECO:0000256" key="2">
    <source>
        <dbReference type="RuleBase" id="RU363072"/>
    </source>
</evidence>
<proteinExistence type="inferred from homology"/>
<gene>
    <name evidence="4" type="ORF">SAMN04488068_2085</name>
</gene>
<dbReference type="InterPro" id="IPR007049">
    <property type="entry name" value="Carb-sel_porin_OprB"/>
</dbReference>
<dbReference type="Gene3D" id="2.40.160.180">
    <property type="entry name" value="Carbohydrate-selective porin OprB"/>
    <property type="match status" value="1"/>
</dbReference>
<dbReference type="EMBL" id="FQWZ01000004">
    <property type="protein sequence ID" value="SHG98023.1"/>
    <property type="molecule type" value="Genomic_DNA"/>
</dbReference>
<evidence type="ECO:0000313" key="5">
    <source>
        <dbReference type="Proteomes" id="UP000199758"/>
    </source>
</evidence>